<dbReference type="PANTHER" id="PTHR36448">
    <property type="entry name" value="BLR7373 PROTEIN"/>
    <property type="match status" value="1"/>
</dbReference>
<dbReference type="CDD" id="cd02219">
    <property type="entry name" value="cupin_YjlB-like"/>
    <property type="match status" value="1"/>
</dbReference>
<dbReference type="Gene3D" id="2.60.120.10">
    <property type="entry name" value="Jelly Rolls"/>
    <property type="match status" value="1"/>
</dbReference>
<dbReference type="AlphaFoldDB" id="A0A9N9TZ50"/>
<comment type="caution">
    <text evidence="2">The sequence shown here is derived from an EMBL/GenBank/DDBJ whole genome shotgun (WGS) entry which is preliminary data.</text>
</comment>
<evidence type="ECO:0000313" key="2">
    <source>
        <dbReference type="EMBL" id="CAG9970384.1"/>
    </source>
</evidence>
<organism evidence="2 3">
    <name type="scientific">Clonostachys byssicola</name>
    <dbReference type="NCBI Taxonomy" id="160290"/>
    <lineage>
        <taxon>Eukaryota</taxon>
        <taxon>Fungi</taxon>
        <taxon>Dikarya</taxon>
        <taxon>Ascomycota</taxon>
        <taxon>Pezizomycotina</taxon>
        <taxon>Sordariomycetes</taxon>
        <taxon>Hypocreomycetidae</taxon>
        <taxon>Hypocreales</taxon>
        <taxon>Bionectriaceae</taxon>
        <taxon>Clonostachys</taxon>
    </lineage>
</organism>
<evidence type="ECO:0000259" key="1">
    <source>
        <dbReference type="Pfam" id="PF00190"/>
    </source>
</evidence>
<reference evidence="2" key="1">
    <citation type="submission" date="2021-10" db="EMBL/GenBank/DDBJ databases">
        <authorList>
            <person name="Piombo E."/>
        </authorList>
    </citation>
    <scope>NUCLEOTIDE SEQUENCE</scope>
</reference>
<name>A0A9N9TZ50_9HYPO</name>
<gene>
    <name evidence="2" type="ORF">CBYS24578_00018112</name>
</gene>
<dbReference type="SUPFAM" id="SSF51182">
    <property type="entry name" value="RmlC-like cupins"/>
    <property type="match status" value="1"/>
</dbReference>
<accession>A0A9N9TZ50</accession>
<keyword evidence="3" id="KW-1185">Reference proteome</keyword>
<dbReference type="InterPro" id="IPR014710">
    <property type="entry name" value="RmlC-like_jellyroll"/>
</dbReference>
<dbReference type="Proteomes" id="UP000754883">
    <property type="component" value="Unassembled WGS sequence"/>
</dbReference>
<evidence type="ECO:0000313" key="3">
    <source>
        <dbReference type="Proteomes" id="UP000754883"/>
    </source>
</evidence>
<dbReference type="EMBL" id="CABFNO020001231">
    <property type="protein sequence ID" value="CAG9970384.1"/>
    <property type="molecule type" value="Genomic_DNA"/>
</dbReference>
<dbReference type="PANTHER" id="PTHR36448:SF3">
    <property type="entry name" value="CUPIN TYPE-2 DOMAIN-CONTAINING PROTEIN"/>
    <property type="match status" value="1"/>
</dbReference>
<dbReference type="InterPro" id="IPR011051">
    <property type="entry name" value="RmlC_Cupin_sf"/>
</dbReference>
<dbReference type="Pfam" id="PF00190">
    <property type="entry name" value="Cupin_1"/>
    <property type="match status" value="1"/>
</dbReference>
<dbReference type="OrthoDB" id="2589563at2759"/>
<proteinExistence type="predicted"/>
<feature type="domain" description="Cupin type-1" evidence="1">
    <location>
        <begin position="64"/>
        <end position="138"/>
    </location>
</feature>
<protein>
    <recommendedName>
        <fullName evidence="1">Cupin type-1 domain-containing protein</fullName>
    </recommendedName>
</protein>
<dbReference type="InterPro" id="IPR006045">
    <property type="entry name" value="Cupin_1"/>
</dbReference>
<dbReference type="InterPro" id="IPR047121">
    <property type="entry name" value="YjiB-like"/>
</dbReference>
<sequence length="232" mass="25426">MVEVKKYYLSPTTLIPNSPYPLLHYPGFLAPDTKSLATQFYDLLTSHGWQAQWIFRYGPTQKSHYHSFAHECMIVLTGHATIRFGVADTTEDMEENTLGTGFEDGGVELHVQAGDVMIIPAGVAHKTYATKPEAEFKLMSPGDAHSLPPDIRYRLDDIELSGFTMMGSYPKDGGAWNFAVGGEGAAAYAGVWSIPPPELDPILGASKEGICGIWEKKNPDRVSEFGILSSKL</sequence>